<organism evidence="10 11">
    <name type="scientific">Eptatretus burgeri</name>
    <name type="common">Inshore hagfish</name>
    <dbReference type="NCBI Taxonomy" id="7764"/>
    <lineage>
        <taxon>Eukaryota</taxon>
        <taxon>Metazoa</taxon>
        <taxon>Chordata</taxon>
        <taxon>Craniata</taxon>
        <taxon>Vertebrata</taxon>
        <taxon>Cyclostomata</taxon>
        <taxon>Myxini</taxon>
        <taxon>Myxiniformes</taxon>
        <taxon>Myxinidae</taxon>
        <taxon>Eptatretinae</taxon>
        <taxon>Eptatretus</taxon>
    </lineage>
</organism>
<feature type="chain" id="PRO_5034032655" evidence="9">
    <location>
        <begin position="23"/>
        <end position="208"/>
    </location>
</feature>
<feature type="transmembrane region" description="Helical" evidence="8">
    <location>
        <begin position="144"/>
        <end position="162"/>
    </location>
</feature>
<evidence type="ECO:0000256" key="1">
    <source>
        <dbReference type="ARBA" id="ARBA00004477"/>
    </source>
</evidence>
<reference evidence="10" key="2">
    <citation type="submission" date="2025-09" db="UniProtKB">
        <authorList>
            <consortium name="Ensembl"/>
        </authorList>
    </citation>
    <scope>IDENTIFICATION</scope>
</reference>
<feature type="signal peptide" evidence="9">
    <location>
        <begin position="1"/>
        <end position="22"/>
    </location>
</feature>
<dbReference type="Pfam" id="PF06699">
    <property type="entry name" value="PIG-F"/>
    <property type="match status" value="1"/>
</dbReference>
<protein>
    <submittedName>
        <fullName evidence="10">Phosphatidylinositol glycan anchor biosynthesis, class F</fullName>
    </submittedName>
</protein>
<keyword evidence="6 8" id="KW-1133">Transmembrane helix</keyword>
<keyword evidence="5" id="KW-0256">Endoplasmic reticulum</keyword>
<dbReference type="GeneTree" id="ENSGT00390000016617"/>
<dbReference type="GO" id="GO:0006506">
    <property type="term" value="P:GPI anchor biosynthetic process"/>
    <property type="evidence" value="ECO:0007669"/>
    <property type="project" value="UniProtKB-UniPathway"/>
</dbReference>
<evidence type="ECO:0000313" key="11">
    <source>
        <dbReference type="Proteomes" id="UP000694388"/>
    </source>
</evidence>
<comment type="pathway">
    <text evidence="2">Glycolipid biosynthesis; glycosylphosphatidylinositol-anchor biosynthesis.</text>
</comment>
<evidence type="ECO:0000256" key="5">
    <source>
        <dbReference type="ARBA" id="ARBA00022824"/>
    </source>
</evidence>
<keyword evidence="9" id="KW-0732">Signal</keyword>
<proteinExistence type="predicted"/>
<evidence type="ECO:0000256" key="8">
    <source>
        <dbReference type="SAM" id="Phobius"/>
    </source>
</evidence>
<dbReference type="AlphaFoldDB" id="A0A8C4QFQ3"/>
<evidence type="ECO:0000256" key="7">
    <source>
        <dbReference type="ARBA" id="ARBA00023136"/>
    </source>
</evidence>
<dbReference type="Proteomes" id="UP000694388">
    <property type="component" value="Unplaced"/>
</dbReference>
<reference evidence="10" key="1">
    <citation type="submission" date="2025-08" db="UniProtKB">
        <authorList>
            <consortium name="Ensembl"/>
        </authorList>
    </citation>
    <scope>IDENTIFICATION</scope>
</reference>
<feature type="transmembrane region" description="Helical" evidence="8">
    <location>
        <begin position="33"/>
        <end position="54"/>
    </location>
</feature>
<keyword evidence="3" id="KW-0337">GPI-anchor biosynthesis</keyword>
<keyword evidence="7 8" id="KW-0472">Membrane</keyword>
<dbReference type="Ensembl" id="ENSEBUT00000015274.1">
    <property type="protein sequence ID" value="ENSEBUP00000014698.1"/>
    <property type="gene ID" value="ENSEBUG00000009268.1"/>
</dbReference>
<dbReference type="UniPathway" id="UPA00196"/>
<comment type="subcellular location">
    <subcellularLocation>
        <location evidence="1">Endoplasmic reticulum membrane</location>
        <topology evidence="1">Multi-pass membrane protein</topology>
    </subcellularLocation>
</comment>
<name>A0A8C4QFQ3_EPTBU</name>
<evidence type="ECO:0000256" key="2">
    <source>
        <dbReference type="ARBA" id="ARBA00004687"/>
    </source>
</evidence>
<evidence type="ECO:0000256" key="3">
    <source>
        <dbReference type="ARBA" id="ARBA00022502"/>
    </source>
</evidence>
<feature type="transmembrane region" description="Helical" evidence="8">
    <location>
        <begin position="102"/>
        <end position="123"/>
    </location>
</feature>
<feature type="transmembrane region" description="Helical" evidence="8">
    <location>
        <begin position="75"/>
        <end position="96"/>
    </location>
</feature>
<evidence type="ECO:0000256" key="6">
    <source>
        <dbReference type="ARBA" id="ARBA00022989"/>
    </source>
</evidence>
<evidence type="ECO:0000256" key="9">
    <source>
        <dbReference type="SAM" id="SignalP"/>
    </source>
</evidence>
<sequence>MEPLTTNCVALAVLLAAPVALWVGPGRLGPHDRWLLVSVLGSGGTRLAAHVLGARSTNRRGSSSARLRVAVRGGAYFAASCVALHVLTVLFGAPIVELAADTFLFALLLATYTALPCLCLRGPDFTRWVQLLVGSWHGTPNERATAVVVMGSLAGAWLGAFPIPLDWDRPWQEWPITCTVGATLGHGFGLLAASGRRRWVAEHGNYKI</sequence>
<keyword evidence="11" id="KW-1185">Reference proteome</keyword>
<dbReference type="InterPro" id="IPR009580">
    <property type="entry name" value="GPI_biosynthesis_protein_Pig-F"/>
</dbReference>
<evidence type="ECO:0000256" key="4">
    <source>
        <dbReference type="ARBA" id="ARBA00022692"/>
    </source>
</evidence>
<evidence type="ECO:0000313" key="10">
    <source>
        <dbReference type="Ensembl" id="ENSEBUP00000014698.1"/>
    </source>
</evidence>
<dbReference type="GO" id="GO:0005789">
    <property type="term" value="C:endoplasmic reticulum membrane"/>
    <property type="evidence" value="ECO:0007669"/>
    <property type="project" value="UniProtKB-SubCell"/>
</dbReference>
<feature type="transmembrane region" description="Helical" evidence="8">
    <location>
        <begin position="174"/>
        <end position="193"/>
    </location>
</feature>
<accession>A0A8C4QFQ3</accession>
<keyword evidence="4 8" id="KW-0812">Transmembrane</keyword>
<dbReference type="OMA" id="EYHEETL"/>